<keyword evidence="1" id="KW-0378">Hydrolase</keyword>
<sequence>MREVQLLDGRRVDVACAGPLISEIGAHLDLTAPVEIDCGGGLATRPFTEPHLHLDKAGTADRLPAGASTIGDAIAAMQSVKVTERDNVAAVAARMHRVLNRIVDDGSHAIRALVDVDEVWGLTAFHAAQQVQAALAPRAVVQIVAFPQHGLTPQVLAMLEQAAAEGAGALGAHTDVDPDPAAHVGAVAAIAAGASLPLEVHTDEGASPDKFYLPAVLEVLDRFPGLSTTLAHCLSLGTIAPKQQQHWIEELAHRDIKVCVAPSILGFGLPLAPVRALIEAGVGILVGSDNLQDVFFPLGTGRAIENVRLLATAAQLTAPELAGPLIAGVTDIAYATVTGAADALAVESPATLVVHDATSPAELLRGIDGTRITVIDGLLTSPLQLDKGIK</sequence>
<geneLocation type="plasmid" evidence="1">
    <name>pMel2</name>
</geneLocation>
<dbReference type="PANTHER" id="PTHR32027:SF9">
    <property type="entry name" value="BLL3847 PROTEIN"/>
    <property type="match status" value="1"/>
</dbReference>
<dbReference type="AlphaFoldDB" id="H8ZKS7"/>
<dbReference type="Gene3D" id="3.20.20.140">
    <property type="entry name" value="Metal-dependent hydrolases"/>
    <property type="match status" value="1"/>
</dbReference>
<name>H8ZKS7_9NOCA</name>
<dbReference type="SUPFAM" id="SSF51556">
    <property type="entry name" value="Metallo-dependent hydrolases"/>
    <property type="match status" value="1"/>
</dbReference>
<reference evidence="1" key="1">
    <citation type="journal article" date="2012" name="Appl. Environ. Microbiol.">
        <title>Plasmid localization and organization of melamine degradation genes in Rhodococcus sp. strain Mel.</title>
        <authorList>
            <person name="Dodge A.G."/>
            <person name="Wackett L.P."/>
            <person name="Sadowsky M.J."/>
        </authorList>
    </citation>
    <scope>NUCLEOTIDE SEQUENCE</scope>
    <source>
        <strain evidence="1">Mel</strain>
        <plasmid evidence="1">pMel2</plasmid>
    </source>
</reference>
<dbReference type="PANTHER" id="PTHR32027">
    <property type="entry name" value="CYTOSINE DEAMINASE"/>
    <property type="match status" value="1"/>
</dbReference>
<keyword evidence="1" id="KW-0614">Plasmid</keyword>
<protein>
    <submittedName>
        <fullName evidence="1">Putative ammelide aminohydrolase</fullName>
    </submittedName>
</protein>
<evidence type="ECO:0000313" key="1">
    <source>
        <dbReference type="EMBL" id="AEX65049.1"/>
    </source>
</evidence>
<dbReference type="EMBL" id="JN241636">
    <property type="protein sequence ID" value="AEX65049.1"/>
    <property type="molecule type" value="Genomic_DNA"/>
</dbReference>
<organism evidence="1">
    <name type="scientific">Rhodococcus sp. Mel</name>
    <dbReference type="NCBI Taxonomy" id="1093626"/>
    <lineage>
        <taxon>Bacteria</taxon>
        <taxon>Bacillati</taxon>
        <taxon>Actinomycetota</taxon>
        <taxon>Actinomycetes</taxon>
        <taxon>Mycobacteriales</taxon>
        <taxon>Nocardiaceae</taxon>
        <taxon>Rhodococcus</taxon>
    </lineage>
</organism>
<dbReference type="InterPro" id="IPR032466">
    <property type="entry name" value="Metal_Hydrolase"/>
</dbReference>
<dbReference type="Gene3D" id="2.30.40.10">
    <property type="entry name" value="Urease, subunit C, domain 1"/>
    <property type="match status" value="1"/>
</dbReference>
<proteinExistence type="predicted"/>
<accession>H8ZKS7</accession>
<dbReference type="GO" id="GO:0016814">
    <property type="term" value="F:hydrolase activity, acting on carbon-nitrogen (but not peptide) bonds, in cyclic amidines"/>
    <property type="evidence" value="ECO:0007669"/>
    <property type="project" value="TreeGrafter"/>
</dbReference>
<dbReference type="InterPro" id="IPR011059">
    <property type="entry name" value="Metal-dep_hydrolase_composite"/>
</dbReference>
<dbReference type="InterPro" id="IPR052349">
    <property type="entry name" value="Metallo-hydrolase_Enzymes"/>
</dbReference>